<accession>A0A8J3REX1</accession>
<feature type="compositionally biased region" description="Basic and acidic residues" evidence="1">
    <location>
        <begin position="126"/>
        <end position="135"/>
    </location>
</feature>
<feature type="domain" description="Transposase IS66 central" evidence="2">
    <location>
        <begin position="203"/>
        <end position="490"/>
    </location>
</feature>
<dbReference type="NCBIfam" id="NF033517">
    <property type="entry name" value="transpos_IS66"/>
    <property type="match status" value="1"/>
</dbReference>
<dbReference type="Pfam" id="PF20042">
    <property type="entry name" value="DUF6444"/>
    <property type="match status" value="1"/>
</dbReference>
<feature type="domain" description="DUF6444" evidence="3">
    <location>
        <begin position="44"/>
        <end position="121"/>
    </location>
</feature>
<dbReference type="EMBL" id="BOOG01000093">
    <property type="protein sequence ID" value="GIH73455.1"/>
    <property type="molecule type" value="Genomic_DNA"/>
</dbReference>
<dbReference type="AlphaFoldDB" id="A0A8J3REX1"/>
<dbReference type="InterPro" id="IPR052344">
    <property type="entry name" value="Transposase-related"/>
</dbReference>
<name>A0A8J3REX1_9ACTN</name>
<evidence type="ECO:0000313" key="5">
    <source>
        <dbReference type="Proteomes" id="UP000610966"/>
    </source>
</evidence>
<evidence type="ECO:0000313" key="4">
    <source>
        <dbReference type="EMBL" id="GIH73455.1"/>
    </source>
</evidence>
<organism evidence="4 5">
    <name type="scientific">Sphaerimonospora thailandensis</name>
    <dbReference type="NCBI Taxonomy" id="795644"/>
    <lineage>
        <taxon>Bacteria</taxon>
        <taxon>Bacillati</taxon>
        <taxon>Actinomycetota</taxon>
        <taxon>Actinomycetes</taxon>
        <taxon>Streptosporangiales</taxon>
        <taxon>Streptosporangiaceae</taxon>
        <taxon>Sphaerimonospora</taxon>
    </lineage>
</organism>
<dbReference type="Proteomes" id="UP000610966">
    <property type="component" value="Unassembled WGS sequence"/>
</dbReference>
<gene>
    <name evidence="4" type="ORF">Mth01_57080</name>
</gene>
<dbReference type="RefSeq" id="WP_204019082.1">
    <property type="nucleotide sequence ID" value="NZ_BOOG01000093.1"/>
</dbReference>
<dbReference type="Pfam" id="PF03050">
    <property type="entry name" value="DDE_Tnp_IS66"/>
    <property type="match status" value="1"/>
</dbReference>
<comment type="caution">
    <text evidence="4">The sequence shown here is derived from an EMBL/GenBank/DDBJ whole genome shotgun (WGS) entry which is preliminary data.</text>
</comment>
<evidence type="ECO:0000259" key="2">
    <source>
        <dbReference type="Pfam" id="PF03050"/>
    </source>
</evidence>
<dbReference type="PANTHER" id="PTHR33678">
    <property type="entry name" value="BLL1576 PROTEIN"/>
    <property type="match status" value="1"/>
</dbReference>
<feature type="region of interest" description="Disordered" evidence="1">
    <location>
        <begin position="73"/>
        <end position="145"/>
    </location>
</feature>
<feature type="compositionally biased region" description="Basic and acidic residues" evidence="1">
    <location>
        <begin position="98"/>
        <end position="111"/>
    </location>
</feature>
<proteinExistence type="predicted"/>
<protein>
    <recommendedName>
        <fullName evidence="6">Transposase</fullName>
    </recommendedName>
</protein>
<evidence type="ECO:0008006" key="6">
    <source>
        <dbReference type="Google" id="ProtNLM"/>
    </source>
</evidence>
<evidence type="ECO:0000259" key="3">
    <source>
        <dbReference type="Pfam" id="PF20042"/>
    </source>
</evidence>
<evidence type="ECO:0000256" key="1">
    <source>
        <dbReference type="SAM" id="MobiDB-lite"/>
    </source>
</evidence>
<sequence>MSDARSPQADAEQAWRAANEQLRRVVEAKDAEIAALKTLLAEERAARAAEREAEGEAHRRLELRLAELERRLGMNSANSSTPPSKESIAAKAKRKAERQRSQRERSKDRKPGGQPGHRGSGLEPARGGEIDDTKTAEPPAECSGCGADLGEHGVAAGRSWGQVWDIPPITLEKVHWLLPRIRCSCCAKVTTAAPPSGRAGTVVYGPNVNAAAIMLSFFGNVPVERTALVMEALLGTAVSPGFVARAHERLDGRLTYAGFDEVMTAALRAEDVLCGDESPVNVLRKDLDETTGEPKPGQPHAVVIRTPDERLVWLTAIGARTKEELKNLGVLDGWDGIFVRDDYKGWHQFDANLGGVQQCVQHLLRHLQGVADLHPTWQQWAGDVQQVLKEAHTAVTEALADGKDHLDPVLLAELRARYDEAVHWGEITNRHRDWHEGNHPGYVLARRLKDKADQVWTFTRNLAVPWTNNASEQALKGPKRHQAVSGYWHTMATLGRYCRVHSYLVTAKGHGIRAIDAIHAALAGRPWLPTPIAA</sequence>
<dbReference type="InterPro" id="IPR045618">
    <property type="entry name" value="DUF6444"/>
</dbReference>
<keyword evidence="5" id="KW-1185">Reference proteome</keyword>
<reference evidence="4" key="1">
    <citation type="submission" date="2021-01" db="EMBL/GenBank/DDBJ databases">
        <title>Whole genome shotgun sequence of Sphaerimonospora thailandensis NBRC 107569.</title>
        <authorList>
            <person name="Komaki H."/>
            <person name="Tamura T."/>
        </authorList>
    </citation>
    <scope>NUCLEOTIDE SEQUENCE</scope>
    <source>
        <strain evidence="4">NBRC 107569</strain>
    </source>
</reference>
<dbReference type="InterPro" id="IPR004291">
    <property type="entry name" value="Transposase_IS66_central"/>
</dbReference>
<dbReference type="PANTHER" id="PTHR33678:SF2">
    <property type="match status" value="1"/>
</dbReference>